<dbReference type="EMBL" id="KY888882">
    <property type="protein sequence ID" value="ARQ95091.1"/>
    <property type="molecule type" value="Genomic_DNA"/>
</dbReference>
<dbReference type="Proteomes" id="UP000222741">
    <property type="component" value="Segment"/>
</dbReference>
<accession>A0A1X9SGA5</accession>
<proteinExistence type="predicted"/>
<protein>
    <submittedName>
        <fullName evidence="1">Uncharacterized protein</fullName>
    </submittedName>
</protein>
<gene>
    <name evidence="1" type="ORF">FLAPJACK_180</name>
</gene>
<evidence type="ECO:0000313" key="1">
    <source>
        <dbReference type="EMBL" id="ARQ95091.1"/>
    </source>
</evidence>
<organism evidence="1 2">
    <name type="scientific">Bacillus phage Flapjack</name>
    <dbReference type="NCBI Taxonomy" id="1983465"/>
    <lineage>
        <taxon>Viruses</taxon>
        <taxon>Duplodnaviria</taxon>
        <taxon>Heunggongvirae</taxon>
        <taxon>Uroviricota</taxon>
        <taxon>Caudoviricetes</taxon>
        <taxon>Herelleviridae</taxon>
        <taxon>Bastillevirinae</taxon>
        <taxon>Bequatrovirus</taxon>
        <taxon>Bequatrovirus spock</taxon>
    </lineage>
</organism>
<sequence>MLGVFKMNDYDWVCAPTERQAKRFYIEDVGISREDMEEDYFGEVPLTDTMLFHEEDVPELDEKMYNFTKEFWYGEEYYRVPFWWVILQMGTNEPYLIASTEAM</sequence>
<reference evidence="2" key="1">
    <citation type="submission" date="2017-04" db="EMBL/GenBank/DDBJ databases">
        <authorList>
            <person name="Abille Z."/>
            <person name="Afsharjavan R."/>
            <person name="Alms C.E."/>
            <person name="Anil A."/>
            <person name="Azuma E.A."/>
            <person name="Boateng D."/>
            <person name="Bowden K.V."/>
            <person name="Bui Q."/>
            <person name="Callaghan K.D."/>
            <person name="Canova P.N."/>
            <person name="Carter A.-G.V."/>
            <person name="Carty B."/>
            <person name="Choudhary A."/>
            <person name="Chugh K."/>
            <person name="Clark C.B."/>
            <person name="Clark J."/>
            <person name="Cortez R."/>
            <person name="Dalwadi R.M."/>
            <person name="Daou G."/>
            <person name="Das M."/>
            <person name="Dasari S."/>
            <person name="Davis E.H."/>
            <person name="Defreitas N."/>
            <person name="Demirji J."/>
            <person name="Endres C."/>
            <person name="Fakhar S."/>
            <person name="Feeley N."/>
            <person name="Flores D.C."/>
            <person name="Fowler A.R."/>
            <person name="George T."/>
            <person name="Greis H.L."/>
            <person name="Groleau D.L."/>
            <person name="Gulati J.K."/>
            <person name="Guzman W."/>
            <person name="Hallworth A.N."/>
            <person name="Hariri A."/>
            <person name="Haya V.N."/>
            <person name="Hoffman A.K."/>
            <person name="Horne B."/>
            <person name="Howard T."/>
            <person name="Iglesia A.J."/>
            <person name="Ijezie O.D."/>
            <person name="Incognito N.A."/>
            <person name="Inen J.A."/>
            <person name="Jaiswal A."/>
            <person name="Jezek R.A."/>
            <person name="Kawa A.C."/>
            <person name="Khan F."/>
            <person name="Khin A.C."/>
            <person name="Knapo J."/>
            <person name="Kong A.S."/>
            <person name="Le B.Q."/>
            <person name="Le Q.M."/>
            <person name="Le T.-H.M."/>
            <person name="Lee M."/>
            <person name="Lockwood J.L."/>
            <person name="Loto-Rojas G.S."/>
            <person name="Mantzavinos A."/>
            <person name="Martinez D.R."/>
            <person name="Meadows A.R."/>
            <person name="Mehr S."/>
            <person name="Mellon M.N."/>
            <person name="Memon S."/>
            <person name="Miller B."/>
            <person name="Min S."/>
            <person name="Mitchell L.M."/>
            <person name="Mohamed I.R."/>
            <person name="Mohammed F.O."/>
            <person name="More S."/>
            <person name="Muntaha S."/>
            <person name="Nadeem I."/>
            <person name="Ndjeumen-Njinguet A.S."/>
            <person name="Ng P."/>
            <person name="Ngu V.E."/>
            <person name="Nguyen B.N."/>
            <person name="OHern C.T."/>
            <person name="Oboh U.S."/>
            <person name="Pagano C.W."/>
            <person name="Panakal P.R."/>
            <person name="Park D.A."/>
            <person name="Parsana D."/>
            <person name="Patel P."/>
            <person name="Patel V.S."/>
            <person name="Patwardhan V.M."/>
            <person name="Pawar S.D."/>
            <person name="Payne V.R."/>
            <person name="Petricel I.M."/>
            <person name="Phillips C."/>
            <person name="Puglisi K.M."/>
            <person name="Ramaprasad G."/>
            <person name="Raza A.S."/>
            <person name="Rivera-Oven A.G."/>
            <person name="Robins E."/>
            <person name="Roeun D.C."/>
            <person name="Rostovtseva N."/>
            <person name="Sadat M."/>
            <person name="Seas A."/>
            <person name="So E.J."/>
            <person name="Sogbesan C."/>
            <person name="Strumsky L.A."/>
            <person name="Sun J.L."/>
            <person name="Sutherland H.J."/>
            <person name="Tchakounte I."/>
            <person name="Tewell J.R."/>
            <person name="Thapa D.J."/>
            <person name="Tkach Y."/>
            <person name="Tran C.D."/>
            <person name="Tran V."/>
            <person name="Vithayathil T."/>
            <person name="Vivekanandan A."/>
            <person name="Wang S.R."/>
            <person name="White E."/>
            <person name="Yang A.L."/>
            <person name="Ye D.T."/>
            <person name="Yirenkyi M."/>
            <person name="Zarb J.S."/>
            <person name="Zhang S."/>
            <person name="Zhou M.T."/>
            <person name="Cao A."/>
            <person name="Nguyen K.M."/>
            <person name="Patel K."/>
            <person name="Patel P."/>
            <person name="Pennington E."/>
            <person name="Sendze O."/>
            <person name="Zahangir S."/>
            <person name="Correa-Mendez M."/>
            <person name="Fabian M.F."/>
            <person name="Liu S."/>
            <person name="Jethmalani Y."/>
            <person name="Nunn R."/>
            <person name="Prakash A."/>
            <person name="Louise T."/>
            <person name="Russell D.A."/>
            <person name="Hatfull G.F."/>
            <person name="Erill I."/>
            <person name="Caruso S.M."/>
        </authorList>
    </citation>
    <scope>NUCLEOTIDE SEQUENCE [LARGE SCALE GENOMIC DNA]</scope>
</reference>
<name>A0A1X9SGA5_9CAUD</name>
<evidence type="ECO:0000313" key="2">
    <source>
        <dbReference type="Proteomes" id="UP000222741"/>
    </source>
</evidence>